<feature type="region of interest" description="Disordered" evidence="7">
    <location>
        <begin position="486"/>
        <end position="522"/>
    </location>
</feature>
<dbReference type="EMBL" id="NBWC01000018">
    <property type="protein sequence ID" value="ORL63517.1"/>
    <property type="molecule type" value="Genomic_DNA"/>
</dbReference>
<evidence type="ECO:0000256" key="7">
    <source>
        <dbReference type="SAM" id="MobiDB-lite"/>
    </source>
</evidence>
<reference evidence="9 10" key="1">
    <citation type="submission" date="2017-04" db="EMBL/GenBank/DDBJ databases">
        <title>Presence of VIM-2 positive Pseudomonas species in chickens and their surrounding environment.</title>
        <authorList>
            <person name="Zhang R."/>
        </authorList>
    </citation>
    <scope>NUCLEOTIDE SEQUENCE [LARGE SCALE GENOMIC DNA]</scope>
    <source>
        <strain evidence="9 10">DZ-C18</strain>
    </source>
</reference>
<feature type="domain" description="Methylene-tetrahydrofolate reductase C-terminal-like" evidence="8">
    <location>
        <begin position="377"/>
        <end position="460"/>
    </location>
</feature>
<dbReference type="InterPro" id="IPR029041">
    <property type="entry name" value="FAD-linked_oxidoreductase-like"/>
</dbReference>
<evidence type="ECO:0000256" key="1">
    <source>
        <dbReference type="ARBA" id="ARBA00001974"/>
    </source>
</evidence>
<dbReference type="AlphaFoldDB" id="A0A1X0ZV24"/>
<evidence type="ECO:0000313" key="9">
    <source>
        <dbReference type="EMBL" id="ORL63517.1"/>
    </source>
</evidence>
<accession>A0A1X0ZV24</accession>
<evidence type="ECO:0000259" key="8">
    <source>
        <dbReference type="Pfam" id="PF12225"/>
    </source>
</evidence>
<keyword evidence="4 6" id="KW-0274">FAD</keyword>
<sequence>MSQLKTALHDKTFVCVMEFVPKSSSERFASIEALMARKHLCGWPMTVAIADRVGSPFEMSPLDAYSSFRQPHPTLLHFSGKDRERHHLLDQLQQMDAAGLDQLLLLTGDRLPGHVPGQRPVRYLESVSALQIVRQARPDWLLGAGMHPFKYREEEGGAQYFKAEKKLAAGADFLALQLGFDASKHLEALRWMQRQPNPKPLMACVMGLTLGRAKIFEHVAGIVVTPSMHDLLAAEAAVSKAHAQARSLERLALQIIGLRLMGYAGIHLSGIHDLAQLQALENAINDWQARLQSLEQWAPAWHACWQMPGLPAVTFHPPGANWRLGESQVTASPKETARYHLLHGAHSLLFSRTNWLSQAFGWAVQRPLWATPTGARVLHRLERSVKRPLLGCDTCGRCRLEDTLYICPESCPKGLANGPCGGTTLNRCEFGDRECVHSVKYRTAKAVQQTAVLTERLIPCVEEGTRHRSSWPTWFEAPAAAPLCGSALAPRSGPQAEPKSPTQPASDRAGTLPPPQKQRCPL</sequence>
<dbReference type="GO" id="GO:0006555">
    <property type="term" value="P:methionine metabolic process"/>
    <property type="evidence" value="ECO:0007669"/>
    <property type="project" value="InterPro"/>
</dbReference>
<evidence type="ECO:0000256" key="3">
    <source>
        <dbReference type="ARBA" id="ARBA00022630"/>
    </source>
</evidence>
<proteinExistence type="inferred from homology"/>
<dbReference type="OrthoDB" id="9795431at2"/>
<comment type="cofactor">
    <cofactor evidence="1 6">
        <name>FAD</name>
        <dbReference type="ChEBI" id="CHEBI:57692"/>
    </cofactor>
</comment>
<dbReference type="Pfam" id="PF12225">
    <property type="entry name" value="DUF5981"/>
    <property type="match status" value="1"/>
</dbReference>
<comment type="similarity">
    <text evidence="6">Belongs to the methylenetetrahydrofolate reductase family.</text>
</comment>
<keyword evidence="5 6" id="KW-0560">Oxidoreductase</keyword>
<dbReference type="Proteomes" id="UP000193675">
    <property type="component" value="Unassembled WGS sequence"/>
</dbReference>
<evidence type="ECO:0000256" key="4">
    <source>
        <dbReference type="ARBA" id="ARBA00022827"/>
    </source>
</evidence>
<comment type="caution">
    <text evidence="9">The sequence shown here is derived from an EMBL/GenBank/DDBJ whole genome shotgun (WGS) entry which is preliminary data.</text>
</comment>
<organism evidence="9 10">
    <name type="scientific">Pseudomonas putida</name>
    <name type="common">Arthrobacter siderocapsulatus</name>
    <dbReference type="NCBI Taxonomy" id="303"/>
    <lineage>
        <taxon>Bacteria</taxon>
        <taxon>Pseudomonadati</taxon>
        <taxon>Pseudomonadota</taxon>
        <taxon>Gammaproteobacteria</taxon>
        <taxon>Pseudomonadales</taxon>
        <taxon>Pseudomonadaceae</taxon>
        <taxon>Pseudomonas</taxon>
    </lineage>
</organism>
<evidence type="ECO:0000256" key="6">
    <source>
        <dbReference type="RuleBase" id="RU003862"/>
    </source>
</evidence>
<protein>
    <recommendedName>
        <fullName evidence="6">Methylenetetrahydrofolate reductase</fullName>
    </recommendedName>
</protein>
<evidence type="ECO:0000313" key="10">
    <source>
        <dbReference type="Proteomes" id="UP000193675"/>
    </source>
</evidence>
<evidence type="ECO:0000256" key="5">
    <source>
        <dbReference type="ARBA" id="ARBA00023002"/>
    </source>
</evidence>
<dbReference type="GO" id="GO:0004489">
    <property type="term" value="F:methylenetetrahydrofolate reductase [NAD(P)H] activity"/>
    <property type="evidence" value="ECO:0007669"/>
    <property type="project" value="InterPro"/>
</dbReference>
<comment type="pathway">
    <text evidence="2 6">One-carbon metabolism; tetrahydrofolate interconversion.</text>
</comment>
<dbReference type="SUPFAM" id="SSF51730">
    <property type="entry name" value="FAD-linked oxidoreductase"/>
    <property type="match status" value="1"/>
</dbReference>
<name>A0A1X0ZV24_PSEPU</name>
<dbReference type="InterPro" id="IPR022026">
    <property type="entry name" value="DUF5981"/>
</dbReference>
<evidence type="ECO:0000256" key="2">
    <source>
        <dbReference type="ARBA" id="ARBA00004777"/>
    </source>
</evidence>
<keyword evidence="3 6" id="KW-0285">Flavoprotein</keyword>
<dbReference type="GO" id="GO:0035999">
    <property type="term" value="P:tetrahydrofolate interconversion"/>
    <property type="evidence" value="ECO:0007669"/>
    <property type="project" value="UniProtKB-UniPathway"/>
</dbReference>
<dbReference type="UniPathway" id="UPA00193"/>
<gene>
    <name evidence="9" type="ORF">B7H17_14470</name>
</gene>
<dbReference type="Gene3D" id="3.20.20.220">
    <property type="match status" value="1"/>
</dbReference>
<dbReference type="Pfam" id="PF02219">
    <property type="entry name" value="MTHFR"/>
    <property type="match status" value="1"/>
</dbReference>
<dbReference type="InterPro" id="IPR003171">
    <property type="entry name" value="Mehydrof_redctse-like"/>
</dbReference>